<keyword evidence="3" id="KW-1185">Reference proteome</keyword>
<dbReference type="Gene3D" id="3.40.50.150">
    <property type="entry name" value="Vaccinia Virus protein VP39"/>
    <property type="match status" value="1"/>
</dbReference>
<dbReference type="PANTHER" id="PTHR43591">
    <property type="entry name" value="METHYLTRANSFERASE"/>
    <property type="match status" value="1"/>
</dbReference>
<sequence>MSIFDWSKEAEKQWDDQSSSWNSKSREMWESGSRKEIVPFFSKYVDSGARICDLGCGDGFGSFQLERAGYKVTGLDVSEEMLQKAQEINKGNNTEFVKGDISVLPFPDRAFDAVLAINSLEWTEHPFMVLREAQRVVKPGGFACVGILGPTAAPRNNSFRRLYGEKVICNTMMPWEFEKLAADNNWEKIGDLGVYKRSADQLPKGTLSTELKQSLSFMWVFMLQNKIEVLEKLNQ</sequence>
<organism evidence="2 3">
    <name type="scientific">Cytobacillus depressus</name>
    <dbReference type="NCBI Taxonomy" id="1602942"/>
    <lineage>
        <taxon>Bacteria</taxon>
        <taxon>Bacillati</taxon>
        <taxon>Bacillota</taxon>
        <taxon>Bacilli</taxon>
        <taxon>Bacillales</taxon>
        <taxon>Bacillaceae</taxon>
        <taxon>Cytobacillus</taxon>
    </lineage>
</organism>
<dbReference type="OrthoDB" id="5522265at2"/>
<keyword evidence="2" id="KW-0808">Transferase</keyword>
<dbReference type="EMBL" id="WBOS01000001">
    <property type="protein sequence ID" value="KAB2338211.1"/>
    <property type="molecule type" value="Genomic_DNA"/>
</dbReference>
<dbReference type="SUPFAM" id="SSF53335">
    <property type="entry name" value="S-adenosyl-L-methionine-dependent methyltransferases"/>
    <property type="match status" value="1"/>
</dbReference>
<proteinExistence type="predicted"/>
<protein>
    <submittedName>
        <fullName evidence="2">Class I SAM-dependent methyltransferase</fullName>
    </submittedName>
</protein>
<dbReference type="RefSeq" id="WP_151532935.1">
    <property type="nucleotide sequence ID" value="NZ_WBOS01000001.1"/>
</dbReference>
<comment type="caution">
    <text evidence="2">The sequence shown here is derived from an EMBL/GenBank/DDBJ whole genome shotgun (WGS) entry which is preliminary data.</text>
</comment>
<accession>A0A6L3V964</accession>
<dbReference type="CDD" id="cd02440">
    <property type="entry name" value="AdoMet_MTases"/>
    <property type="match status" value="1"/>
</dbReference>
<dbReference type="InterPro" id="IPR013216">
    <property type="entry name" value="Methyltransf_11"/>
</dbReference>
<dbReference type="GO" id="GO:0032259">
    <property type="term" value="P:methylation"/>
    <property type="evidence" value="ECO:0007669"/>
    <property type="project" value="UniProtKB-KW"/>
</dbReference>
<feature type="domain" description="Methyltransferase type 11" evidence="1">
    <location>
        <begin position="53"/>
        <end position="144"/>
    </location>
</feature>
<evidence type="ECO:0000313" key="2">
    <source>
        <dbReference type="EMBL" id="KAB2338211.1"/>
    </source>
</evidence>
<dbReference type="AlphaFoldDB" id="A0A6L3V964"/>
<dbReference type="Pfam" id="PF08241">
    <property type="entry name" value="Methyltransf_11"/>
    <property type="match status" value="1"/>
</dbReference>
<reference evidence="2 3" key="1">
    <citation type="journal article" date="2016" name="Antonie Van Leeuwenhoek">
        <title>Bacillus depressus sp. nov., isolated from soil of a sunflower field.</title>
        <authorList>
            <person name="Wei X."/>
            <person name="Xin D."/>
            <person name="Xin Y."/>
            <person name="Zhang H."/>
            <person name="Wang T."/>
            <person name="Zhang J."/>
        </authorList>
    </citation>
    <scope>NUCLEOTIDE SEQUENCE [LARGE SCALE GENOMIC DNA]</scope>
    <source>
        <strain evidence="2 3">BZ1</strain>
    </source>
</reference>
<dbReference type="InterPro" id="IPR029063">
    <property type="entry name" value="SAM-dependent_MTases_sf"/>
</dbReference>
<gene>
    <name evidence="2" type="ORF">F7731_01180</name>
</gene>
<keyword evidence="2" id="KW-0489">Methyltransferase</keyword>
<dbReference type="Proteomes" id="UP000481030">
    <property type="component" value="Unassembled WGS sequence"/>
</dbReference>
<name>A0A6L3V964_9BACI</name>
<dbReference type="GO" id="GO:0008757">
    <property type="term" value="F:S-adenosylmethionine-dependent methyltransferase activity"/>
    <property type="evidence" value="ECO:0007669"/>
    <property type="project" value="InterPro"/>
</dbReference>
<evidence type="ECO:0000259" key="1">
    <source>
        <dbReference type="Pfam" id="PF08241"/>
    </source>
</evidence>
<evidence type="ECO:0000313" key="3">
    <source>
        <dbReference type="Proteomes" id="UP000481030"/>
    </source>
</evidence>